<reference evidence="2" key="1">
    <citation type="submission" date="2016-10" db="EMBL/GenBank/DDBJ databases">
        <title>Pseudomonas frederiksbergensis ERGS4:02 complete genome.</title>
        <authorList>
            <person name="Kumar R."/>
            <person name="Acharya V."/>
            <person name="Singh D."/>
        </authorList>
    </citation>
    <scope>NUCLEOTIDE SEQUENCE [LARGE SCALE GENOMIC DNA]</scope>
    <source>
        <strain evidence="2">ERGS4:02</strain>
    </source>
</reference>
<proteinExistence type="predicted"/>
<evidence type="ECO:0000313" key="2">
    <source>
        <dbReference type="Proteomes" id="UP000182567"/>
    </source>
</evidence>
<protein>
    <submittedName>
        <fullName evidence="1">Uncharacterized protein</fullName>
    </submittedName>
</protein>
<name>A0A1J0EHK1_9PSED</name>
<organism evidence="1 2">
    <name type="scientific">Pseudomonas frederiksbergensis</name>
    <dbReference type="NCBI Taxonomy" id="104087"/>
    <lineage>
        <taxon>Bacteria</taxon>
        <taxon>Pseudomonadati</taxon>
        <taxon>Pseudomonadota</taxon>
        <taxon>Gammaproteobacteria</taxon>
        <taxon>Pseudomonadales</taxon>
        <taxon>Pseudomonadaceae</taxon>
        <taxon>Pseudomonas</taxon>
    </lineage>
</organism>
<accession>A0A1J0EHK1</accession>
<dbReference type="EMBL" id="CP017886">
    <property type="protein sequence ID" value="APC15463.1"/>
    <property type="molecule type" value="Genomic_DNA"/>
</dbReference>
<dbReference type="AlphaFoldDB" id="A0A1J0EHK1"/>
<gene>
    <name evidence="1" type="ORF">BLL42_06880</name>
</gene>
<sequence length="352" mass="39893">MWLPTAYAAAEPRPLEGHYYLRGAMEMGAELLLRKDGTFAGGVAYGSAGGIAKGTWHVEDDILTLETEADSQPAKKLAFNFSRERTLAELEEYSQYSNNDNVDLVRKNYVMEMRYARLHPKPPAIKPVYVSFEFSQGPSSQLLLNSNEQTDLWLPYDPQRTLKKIGFATSRSSSPSQWFDVSPASRSFSIGWKKPKNQPISFEKPEESGLAETQRFLAADAQDRISKNYMVTLFHYDPITPPAVNPVDVYWQFQDGSTQQQIWADSNQLKLTQPYSATQTLQKVGLRMKGSTKDIQWFDITPDTRWLGFEWEAYPDPANGDLSVLFQDLRLAIEPDCLAVDFGNGKACFRRN</sequence>
<dbReference type="Proteomes" id="UP000182567">
    <property type="component" value="Chromosome"/>
</dbReference>
<evidence type="ECO:0000313" key="1">
    <source>
        <dbReference type="EMBL" id="APC15463.1"/>
    </source>
</evidence>